<organism evidence="2 3">
    <name type="scientific">Ectocarpus siliculosus</name>
    <name type="common">Brown alga</name>
    <name type="synonym">Conferva siliculosa</name>
    <dbReference type="NCBI Taxonomy" id="2880"/>
    <lineage>
        <taxon>Eukaryota</taxon>
        <taxon>Sar</taxon>
        <taxon>Stramenopiles</taxon>
        <taxon>Ochrophyta</taxon>
        <taxon>PX clade</taxon>
        <taxon>Phaeophyceae</taxon>
        <taxon>Ectocarpales</taxon>
        <taxon>Ectocarpaceae</taxon>
        <taxon>Ectocarpus</taxon>
    </lineage>
</organism>
<dbReference type="EMBL" id="FN648445">
    <property type="protein sequence ID" value="CBJ31530.1"/>
    <property type="molecule type" value="Genomic_DNA"/>
</dbReference>
<proteinExistence type="predicted"/>
<feature type="transmembrane region" description="Helical" evidence="1">
    <location>
        <begin position="49"/>
        <end position="69"/>
    </location>
</feature>
<dbReference type="Proteomes" id="UP000002630">
    <property type="component" value="Linkage Group LG23"/>
</dbReference>
<feature type="transmembrane region" description="Helical" evidence="1">
    <location>
        <begin position="15"/>
        <end position="37"/>
    </location>
</feature>
<evidence type="ECO:0000256" key="1">
    <source>
        <dbReference type="SAM" id="Phobius"/>
    </source>
</evidence>
<accession>D7FU03</accession>
<keyword evidence="1" id="KW-0812">Transmembrane</keyword>
<sequence>MSDEEVWEPLTMVDYTMLGFVGTVQAFALGVCVHLLIWRNWPPYVTKNVDIVIVMTFAGFAWTIAGALENGLIRRTEGDILAKCPLERFLAWSALCTHMFAFFIRVYRMWRILVKHDENMWPAK</sequence>
<evidence type="ECO:0000313" key="3">
    <source>
        <dbReference type="Proteomes" id="UP000002630"/>
    </source>
</evidence>
<keyword evidence="1" id="KW-1133">Transmembrane helix</keyword>
<evidence type="ECO:0000313" key="2">
    <source>
        <dbReference type="EMBL" id="CBJ31530.1"/>
    </source>
</evidence>
<dbReference type="AlphaFoldDB" id="D7FU03"/>
<keyword evidence="3" id="KW-1185">Reference proteome</keyword>
<protein>
    <submittedName>
        <fullName evidence="2">Uncharacterized protein</fullName>
    </submittedName>
</protein>
<dbReference type="EMBL" id="FN649748">
    <property type="protein sequence ID" value="CBJ31530.1"/>
    <property type="molecule type" value="Genomic_DNA"/>
</dbReference>
<gene>
    <name evidence="2" type="ORF">Esi_0262_0022</name>
</gene>
<dbReference type="InParanoid" id="D7FU03"/>
<keyword evidence="1" id="KW-0472">Membrane</keyword>
<feature type="transmembrane region" description="Helical" evidence="1">
    <location>
        <begin position="89"/>
        <end position="107"/>
    </location>
</feature>
<reference evidence="2 3" key="1">
    <citation type="journal article" date="2010" name="Nature">
        <title>The Ectocarpus genome and the independent evolution of multicellularity in brown algae.</title>
        <authorList>
            <person name="Cock J.M."/>
            <person name="Sterck L."/>
            <person name="Rouze P."/>
            <person name="Scornet D."/>
            <person name="Allen A.E."/>
            <person name="Amoutzias G."/>
            <person name="Anthouard V."/>
            <person name="Artiguenave F."/>
            <person name="Aury J.M."/>
            <person name="Badger J.H."/>
            <person name="Beszteri B."/>
            <person name="Billiau K."/>
            <person name="Bonnet E."/>
            <person name="Bothwell J.H."/>
            <person name="Bowler C."/>
            <person name="Boyen C."/>
            <person name="Brownlee C."/>
            <person name="Carrano C.J."/>
            <person name="Charrier B."/>
            <person name="Cho G.Y."/>
            <person name="Coelho S.M."/>
            <person name="Collen J."/>
            <person name="Corre E."/>
            <person name="Da Silva C."/>
            <person name="Delage L."/>
            <person name="Delaroque N."/>
            <person name="Dittami S.M."/>
            <person name="Doulbeau S."/>
            <person name="Elias M."/>
            <person name="Farnham G."/>
            <person name="Gachon C.M."/>
            <person name="Gschloessl B."/>
            <person name="Heesch S."/>
            <person name="Jabbari K."/>
            <person name="Jubin C."/>
            <person name="Kawai H."/>
            <person name="Kimura K."/>
            <person name="Kloareg B."/>
            <person name="Kupper F.C."/>
            <person name="Lang D."/>
            <person name="Le Bail A."/>
            <person name="Leblanc C."/>
            <person name="Lerouge P."/>
            <person name="Lohr M."/>
            <person name="Lopez P.J."/>
            <person name="Martens C."/>
            <person name="Maumus F."/>
            <person name="Michel G."/>
            <person name="Miranda-Saavedra D."/>
            <person name="Morales J."/>
            <person name="Moreau H."/>
            <person name="Motomura T."/>
            <person name="Nagasato C."/>
            <person name="Napoli C.A."/>
            <person name="Nelson D.R."/>
            <person name="Nyvall-Collen P."/>
            <person name="Peters A.F."/>
            <person name="Pommier C."/>
            <person name="Potin P."/>
            <person name="Poulain J."/>
            <person name="Quesneville H."/>
            <person name="Read B."/>
            <person name="Rensing S.A."/>
            <person name="Ritter A."/>
            <person name="Rousvoal S."/>
            <person name="Samanta M."/>
            <person name="Samson G."/>
            <person name="Schroeder D.C."/>
            <person name="Segurens B."/>
            <person name="Strittmatter M."/>
            <person name="Tonon T."/>
            <person name="Tregear J.W."/>
            <person name="Valentin K."/>
            <person name="von Dassow P."/>
            <person name="Yamagishi T."/>
            <person name="Van de Peer Y."/>
            <person name="Wincker P."/>
        </authorList>
    </citation>
    <scope>NUCLEOTIDE SEQUENCE [LARGE SCALE GENOMIC DNA]</scope>
    <source>
        <strain evidence="3">Ec32 / CCAP1310/4</strain>
    </source>
</reference>
<name>D7FU03_ECTSI</name>